<evidence type="ECO:0000313" key="1">
    <source>
        <dbReference type="EMBL" id="KAJ9109163.1"/>
    </source>
</evidence>
<accession>A0ACC2WBM8</accession>
<evidence type="ECO:0000313" key="2">
    <source>
        <dbReference type="Proteomes" id="UP001227268"/>
    </source>
</evidence>
<proteinExistence type="predicted"/>
<sequence length="912" mass="101112">MGETAADQLRHLRISLISGEIVGSTVSNPVDTTTVPIAVFQHLPLAHLRSDNGNVTFEDGKHLHAIDNGAQRGHRFRIKSFPKSRKEVTQYTYLGPGLVSGWLTLTPVDCEFQPQSQPESATIKTKCPSALGILLQSGTQLKNVFGRSFRGAATVYLLHVPVGGPVRAWKIKVSVIEGQLSIKQMKPGTTDQAVANEKAGAYDDVQIVKKAGSPEPADECPVFCLACVRGGAIDSFNISVENENFNILHSRSLPFSRDGLKRISIDAFGKVATVNTGVLRVWDAESACFGSGLEYVSDIEHTVQACAFSPDQTHTLAFAYGNTVTVLCLMSHGMQTRWVPVFSVVLPIFSVADITNLAWIPGDCLFVTNDVQASILSDVLDRGGYSSSIVNVIASKRAPLPDAHPENLLQCVIWDKFSLVKLQLKQISLALKAEVAACHLDLSSIDVELYVDRADYPIQEADPPGDRYQNHLKSNNRPWQALLSSLTAKQAVLRALSHVGLYKLSLEDVDTLASLSRTMGYADEQAQALDANGRRFLLAFSRVAGKKGDLSHAEATWALHSESKTVNLQTVISQCHNELILWSDVKRYKLSYWLEDLQITELAEVLARNHFITEGRNPIPTSIYYFALRKPKTVWGLWRQVSHPERAAMIKFLQNNFEDPRWQSAAVKNAYALLGKQRFQYAAAFFLLGDRPKDAIHVCIKQLQDYDLAIFIARTRHDRATLLPWLIETYLRPKGEATCDKWLLHWCHWVQGQKENAIRVLYAPRAEQPATDSIPAADEYHRDDATTMAVLLSDFKTRAETTKLCANVVPIELETEIVRYSASRLRAIGCEALALSVIRDWHFTPPVRTTAKPPAEELRVDTQEHTGSNVSPLEARFISKERSAVASVIATGPVQDSNETQGGMDFDMGAFF</sequence>
<protein>
    <submittedName>
        <fullName evidence="1">Uncharacterized protein</fullName>
    </submittedName>
</protein>
<name>A0ACC2WBM8_9TREE</name>
<dbReference type="EMBL" id="JASBWT010000001">
    <property type="protein sequence ID" value="KAJ9109163.1"/>
    <property type="molecule type" value="Genomic_DNA"/>
</dbReference>
<comment type="caution">
    <text evidence="1">The sequence shown here is derived from an EMBL/GenBank/DDBJ whole genome shotgun (WGS) entry which is preliminary data.</text>
</comment>
<organism evidence="1 2">
    <name type="scientific">Naganishia friedmannii</name>
    <dbReference type="NCBI Taxonomy" id="89922"/>
    <lineage>
        <taxon>Eukaryota</taxon>
        <taxon>Fungi</taxon>
        <taxon>Dikarya</taxon>
        <taxon>Basidiomycota</taxon>
        <taxon>Agaricomycotina</taxon>
        <taxon>Tremellomycetes</taxon>
        <taxon>Filobasidiales</taxon>
        <taxon>Filobasidiaceae</taxon>
        <taxon>Naganishia</taxon>
    </lineage>
</organism>
<keyword evidence="2" id="KW-1185">Reference proteome</keyword>
<reference evidence="1" key="1">
    <citation type="submission" date="2023-04" db="EMBL/GenBank/DDBJ databases">
        <title>Draft Genome sequencing of Naganishia species isolated from polar environments using Oxford Nanopore Technology.</title>
        <authorList>
            <person name="Leo P."/>
            <person name="Venkateswaran K."/>
        </authorList>
    </citation>
    <scope>NUCLEOTIDE SEQUENCE</scope>
    <source>
        <strain evidence="1">MNA-CCFEE 5423</strain>
    </source>
</reference>
<gene>
    <name evidence="1" type="ORF">QFC21_000491</name>
</gene>
<dbReference type="Proteomes" id="UP001227268">
    <property type="component" value="Unassembled WGS sequence"/>
</dbReference>